<accession>A0A0F9EG33</accession>
<comment type="caution">
    <text evidence="1">The sequence shown here is derived from an EMBL/GenBank/DDBJ whole genome shotgun (WGS) entry which is preliminary data.</text>
</comment>
<dbReference type="AlphaFoldDB" id="A0A0F9EG33"/>
<reference evidence="1" key="1">
    <citation type="journal article" date="2015" name="Nature">
        <title>Complex archaea that bridge the gap between prokaryotes and eukaryotes.</title>
        <authorList>
            <person name="Spang A."/>
            <person name="Saw J.H."/>
            <person name="Jorgensen S.L."/>
            <person name="Zaremba-Niedzwiedzka K."/>
            <person name="Martijn J."/>
            <person name="Lind A.E."/>
            <person name="van Eijk R."/>
            <person name="Schleper C."/>
            <person name="Guy L."/>
            <person name="Ettema T.J."/>
        </authorList>
    </citation>
    <scope>NUCLEOTIDE SEQUENCE</scope>
</reference>
<protein>
    <submittedName>
        <fullName evidence="1">Uncharacterized protein</fullName>
    </submittedName>
</protein>
<name>A0A0F9EG33_9ZZZZ</name>
<organism evidence="1">
    <name type="scientific">marine sediment metagenome</name>
    <dbReference type="NCBI Taxonomy" id="412755"/>
    <lineage>
        <taxon>unclassified sequences</taxon>
        <taxon>metagenomes</taxon>
        <taxon>ecological metagenomes</taxon>
    </lineage>
</organism>
<gene>
    <name evidence="1" type="ORF">LCGC14_2078730</name>
</gene>
<sequence length="80" mass="8596">MAETGMAAAKELNLQARFELLESGLNEAHSVVNQMVPCEDDKASEVAHEATATATAIKCQTLVQDLIGRLQNLRDKVGTV</sequence>
<evidence type="ECO:0000313" key="1">
    <source>
        <dbReference type="EMBL" id="KKL73053.1"/>
    </source>
</evidence>
<proteinExistence type="predicted"/>
<dbReference type="EMBL" id="LAZR01025082">
    <property type="protein sequence ID" value="KKL73053.1"/>
    <property type="molecule type" value="Genomic_DNA"/>
</dbReference>